<evidence type="ECO:0000313" key="2">
    <source>
        <dbReference type="Proteomes" id="UP001287356"/>
    </source>
</evidence>
<reference evidence="1" key="1">
    <citation type="journal article" date="2023" name="Mol. Phylogenet. Evol.">
        <title>Genome-scale phylogeny and comparative genomics of the fungal order Sordariales.</title>
        <authorList>
            <person name="Hensen N."/>
            <person name="Bonometti L."/>
            <person name="Westerberg I."/>
            <person name="Brannstrom I.O."/>
            <person name="Guillou S."/>
            <person name="Cros-Aarteil S."/>
            <person name="Calhoun S."/>
            <person name="Haridas S."/>
            <person name="Kuo A."/>
            <person name="Mondo S."/>
            <person name="Pangilinan J."/>
            <person name="Riley R."/>
            <person name="LaButti K."/>
            <person name="Andreopoulos B."/>
            <person name="Lipzen A."/>
            <person name="Chen C."/>
            <person name="Yan M."/>
            <person name="Daum C."/>
            <person name="Ng V."/>
            <person name="Clum A."/>
            <person name="Steindorff A."/>
            <person name="Ohm R.A."/>
            <person name="Martin F."/>
            <person name="Silar P."/>
            <person name="Natvig D.O."/>
            <person name="Lalanne C."/>
            <person name="Gautier V."/>
            <person name="Ament-Velasquez S.L."/>
            <person name="Kruys A."/>
            <person name="Hutchinson M.I."/>
            <person name="Powell A.J."/>
            <person name="Barry K."/>
            <person name="Miller A.N."/>
            <person name="Grigoriev I.V."/>
            <person name="Debuchy R."/>
            <person name="Gladieux P."/>
            <person name="Hiltunen Thoren M."/>
            <person name="Johannesson H."/>
        </authorList>
    </citation>
    <scope>NUCLEOTIDE SEQUENCE</scope>
    <source>
        <strain evidence="1">CBS 958.72</strain>
    </source>
</reference>
<sequence>MKSGAPRCRAYLFWWPRSRLRLRHENQNASTESRQPSCCSSPSVVQSIMAGLSCSSVTVLPSYQLTLSTVHAYVYPYIGHTCGAVGTEYFVHTASLCSGDRSVSCNTWQGKARHGMASQPSSSIFLWVFCSLVPSLCPKISGKKQSLFVSIRARLRLRCPRLCWCGWDWGLVFPSWVTPPPWPTGATHER</sequence>
<proteinExistence type="predicted"/>
<comment type="caution">
    <text evidence="1">The sequence shown here is derived from an EMBL/GenBank/DDBJ whole genome shotgun (WGS) entry which is preliminary data.</text>
</comment>
<name>A0AAE0TWN7_9PEZI</name>
<dbReference type="Proteomes" id="UP001287356">
    <property type="component" value="Unassembled WGS sequence"/>
</dbReference>
<accession>A0AAE0TWN7</accession>
<reference evidence="1" key="2">
    <citation type="submission" date="2023-06" db="EMBL/GenBank/DDBJ databases">
        <authorList>
            <consortium name="Lawrence Berkeley National Laboratory"/>
            <person name="Haridas S."/>
            <person name="Hensen N."/>
            <person name="Bonometti L."/>
            <person name="Westerberg I."/>
            <person name="Brannstrom I.O."/>
            <person name="Guillou S."/>
            <person name="Cros-Aarteil S."/>
            <person name="Calhoun S."/>
            <person name="Kuo A."/>
            <person name="Mondo S."/>
            <person name="Pangilinan J."/>
            <person name="Riley R."/>
            <person name="Labutti K."/>
            <person name="Andreopoulos B."/>
            <person name="Lipzen A."/>
            <person name="Chen C."/>
            <person name="Yanf M."/>
            <person name="Daum C."/>
            <person name="Ng V."/>
            <person name="Clum A."/>
            <person name="Steindorff A."/>
            <person name="Ohm R."/>
            <person name="Martin F."/>
            <person name="Silar P."/>
            <person name="Natvig D."/>
            <person name="Lalanne C."/>
            <person name="Gautier V."/>
            <person name="Ament-Velasquez S.L."/>
            <person name="Kruys A."/>
            <person name="Hutchinson M.I."/>
            <person name="Powell A.J."/>
            <person name="Barry K."/>
            <person name="Miller A.N."/>
            <person name="Grigoriev I.V."/>
            <person name="Debuchy R."/>
            <person name="Gladieux P."/>
            <person name="Thoren M.H."/>
            <person name="Johannesson H."/>
        </authorList>
    </citation>
    <scope>NUCLEOTIDE SEQUENCE</scope>
    <source>
        <strain evidence="1">CBS 958.72</strain>
    </source>
</reference>
<evidence type="ECO:0000313" key="1">
    <source>
        <dbReference type="EMBL" id="KAK3382374.1"/>
    </source>
</evidence>
<organism evidence="1 2">
    <name type="scientific">Lasiosphaeria ovina</name>
    <dbReference type="NCBI Taxonomy" id="92902"/>
    <lineage>
        <taxon>Eukaryota</taxon>
        <taxon>Fungi</taxon>
        <taxon>Dikarya</taxon>
        <taxon>Ascomycota</taxon>
        <taxon>Pezizomycotina</taxon>
        <taxon>Sordariomycetes</taxon>
        <taxon>Sordariomycetidae</taxon>
        <taxon>Sordariales</taxon>
        <taxon>Lasiosphaeriaceae</taxon>
        <taxon>Lasiosphaeria</taxon>
    </lineage>
</organism>
<gene>
    <name evidence="1" type="ORF">B0T24DRAFT_10375</name>
</gene>
<protein>
    <submittedName>
        <fullName evidence="1">Uncharacterized protein</fullName>
    </submittedName>
</protein>
<dbReference type="EMBL" id="JAULSN010000001">
    <property type="protein sequence ID" value="KAK3382374.1"/>
    <property type="molecule type" value="Genomic_DNA"/>
</dbReference>
<keyword evidence="2" id="KW-1185">Reference proteome</keyword>
<dbReference type="AlphaFoldDB" id="A0AAE0TWN7"/>